<keyword evidence="2" id="KW-1185">Reference proteome</keyword>
<dbReference type="PANTHER" id="PTHR14269">
    <property type="entry name" value="CDP-DIACYLGLYCEROL--GLYCEROL-3-PHOSPHATE 3-PHOSPHATIDYLTRANSFERASE-RELATED"/>
    <property type="match status" value="1"/>
</dbReference>
<proteinExistence type="predicted"/>
<organism evidence="1 2">
    <name type="scientific">Morchella conica CCBAS932</name>
    <dbReference type="NCBI Taxonomy" id="1392247"/>
    <lineage>
        <taxon>Eukaryota</taxon>
        <taxon>Fungi</taxon>
        <taxon>Dikarya</taxon>
        <taxon>Ascomycota</taxon>
        <taxon>Pezizomycotina</taxon>
        <taxon>Pezizomycetes</taxon>
        <taxon>Pezizales</taxon>
        <taxon>Morchellaceae</taxon>
        <taxon>Morchella</taxon>
    </lineage>
</organism>
<dbReference type="GO" id="GO:0046474">
    <property type="term" value="P:glycerophospholipid biosynthetic process"/>
    <property type="evidence" value="ECO:0007669"/>
    <property type="project" value="TreeGrafter"/>
</dbReference>
<dbReference type="InterPro" id="IPR050324">
    <property type="entry name" value="CDP-alcohol_PTase-I"/>
</dbReference>
<dbReference type="Proteomes" id="UP000277580">
    <property type="component" value="Unassembled WGS sequence"/>
</dbReference>
<dbReference type="EMBL" id="ML119130">
    <property type="protein sequence ID" value="RPB12198.1"/>
    <property type="molecule type" value="Genomic_DNA"/>
</dbReference>
<dbReference type="InterPro" id="IPR023214">
    <property type="entry name" value="HAD_sf"/>
</dbReference>
<dbReference type="InterPro" id="IPR006357">
    <property type="entry name" value="HAD-SF_hydro_IIA"/>
</dbReference>
<dbReference type="STRING" id="1392247.A0A3N4KRQ6"/>
<keyword evidence="1" id="KW-0378">Hydrolase</keyword>
<dbReference type="OrthoDB" id="10251048at2759"/>
<dbReference type="InterPro" id="IPR036412">
    <property type="entry name" value="HAD-like_sf"/>
</dbReference>
<evidence type="ECO:0000313" key="1">
    <source>
        <dbReference type="EMBL" id="RPB12198.1"/>
    </source>
</evidence>
<dbReference type="FunFam" id="3.40.50.1000:FF:000069">
    <property type="entry name" value="HAD-superfamily subfamily IIA hydrolase"/>
    <property type="match status" value="1"/>
</dbReference>
<dbReference type="GO" id="GO:0005739">
    <property type="term" value="C:mitochondrion"/>
    <property type="evidence" value="ECO:0007669"/>
    <property type="project" value="TreeGrafter"/>
</dbReference>
<name>A0A3N4KRQ6_9PEZI</name>
<protein>
    <submittedName>
        <fullName evidence="1">HAD-superfamily hydrolase</fullName>
    </submittedName>
</protein>
<dbReference type="PANTHER" id="PTHR14269:SF4">
    <property type="entry name" value="CAT EYE SYNDROME CRITICAL REGION PROTEIN 5"/>
    <property type="match status" value="1"/>
</dbReference>
<dbReference type="Pfam" id="PF13344">
    <property type="entry name" value="Hydrolase_6"/>
    <property type="match status" value="1"/>
</dbReference>
<dbReference type="InParanoid" id="A0A3N4KRQ6"/>
<dbReference type="SUPFAM" id="SSF56784">
    <property type="entry name" value="HAD-like"/>
    <property type="match status" value="1"/>
</dbReference>
<reference evidence="1 2" key="1">
    <citation type="journal article" date="2018" name="Nat. Ecol. Evol.">
        <title>Pezizomycetes genomes reveal the molecular basis of ectomycorrhizal truffle lifestyle.</title>
        <authorList>
            <person name="Murat C."/>
            <person name="Payen T."/>
            <person name="Noel B."/>
            <person name="Kuo A."/>
            <person name="Morin E."/>
            <person name="Chen J."/>
            <person name="Kohler A."/>
            <person name="Krizsan K."/>
            <person name="Balestrini R."/>
            <person name="Da Silva C."/>
            <person name="Montanini B."/>
            <person name="Hainaut M."/>
            <person name="Levati E."/>
            <person name="Barry K.W."/>
            <person name="Belfiori B."/>
            <person name="Cichocki N."/>
            <person name="Clum A."/>
            <person name="Dockter R.B."/>
            <person name="Fauchery L."/>
            <person name="Guy J."/>
            <person name="Iotti M."/>
            <person name="Le Tacon F."/>
            <person name="Lindquist E.A."/>
            <person name="Lipzen A."/>
            <person name="Malagnac F."/>
            <person name="Mello A."/>
            <person name="Molinier V."/>
            <person name="Miyauchi S."/>
            <person name="Poulain J."/>
            <person name="Riccioni C."/>
            <person name="Rubini A."/>
            <person name="Sitrit Y."/>
            <person name="Splivallo R."/>
            <person name="Traeger S."/>
            <person name="Wang M."/>
            <person name="Zifcakova L."/>
            <person name="Wipf D."/>
            <person name="Zambonelli A."/>
            <person name="Paolocci F."/>
            <person name="Nowrousian M."/>
            <person name="Ottonello S."/>
            <person name="Baldrian P."/>
            <person name="Spatafora J.W."/>
            <person name="Henrissat B."/>
            <person name="Nagy L.G."/>
            <person name="Aury J.M."/>
            <person name="Wincker P."/>
            <person name="Grigoriev I.V."/>
            <person name="Bonfante P."/>
            <person name="Martin F.M."/>
        </authorList>
    </citation>
    <scope>NUCLEOTIDE SEQUENCE [LARGE SCALE GENOMIC DNA]</scope>
    <source>
        <strain evidence="1 2">CCBAS932</strain>
    </source>
</reference>
<dbReference type="NCBIfam" id="TIGR01456">
    <property type="entry name" value="CECR5"/>
    <property type="match status" value="1"/>
</dbReference>
<evidence type="ECO:0000313" key="2">
    <source>
        <dbReference type="Proteomes" id="UP000277580"/>
    </source>
</evidence>
<dbReference type="AlphaFoldDB" id="A0A3N4KRQ6"/>
<gene>
    <name evidence="1" type="ORF">P167DRAFT_488261</name>
</gene>
<dbReference type="GO" id="GO:0016787">
    <property type="term" value="F:hydrolase activity"/>
    <property type="evidence" value="ECO:0007669"/>
    <property type="project" value="UniProtKB-KW"/>
</dbReference>
<accession>A0A3N4KRQ6</accession>
<dbReference type="InterPro" id="IPR006353">
    <property type="entry name" value="HAD-SF_hydro_IIA_CECR5"/>
</dbReference>
<dbReference type="Pfam" id="PF13242">
    <property type="entry name" value="Hydrolase_like"/>
    <property type="match status" value="1"/>
</dbReference>
<dbReference type="NCBIfam" id="TIGR01460">
    <property type="entry name" value="HAD-SF-IIA"/>
    <property type="match status" value="1"/>
</dbReference>
<sequence>MSCYPSPNVSPVTKVVPDFAFAFDIDGVLLKGGEVIPEAVEALKVLNGKNQFGIDIPYIFVTNGGGKTEAERCQDLSKQLETVVSPDQFICGHSPMREMADVYGTVLVVGGEGEKCRDVAKTYGFKNIVTPGDLMKSNPAVTPFRKLKDSEHNSCKELDLEELEIEAIFVFADSRHWGDDAQIILELLMSKNGRMGTVSETFEEGPPIYWSHNDVVWATNYELNRYGMGAFRVFVESMYKHQTGKDLKTSTAFGKPQIGTYQFATRVLEQWRESRFGAKGAPKTVYFVGDTYEIDIKGTNEYHETVDEEWYSILVETGVYAPGSVPAHEPRQIAKNVLDAVLHGIKRSHVGETGSLAKDLVL</sequence>
<dbReference type="Gene3D" id="3.40.50.1000">
    <property type="entry name" value="HAD superfamily/HAD-like"/>
    <property type="match status" value="2"/>
</dbReference>